<feature type="transmembrane region" description="Helical" evidence="1">
    <location>
        <begin position="46"/>
        <end position="66"/>
    </location>
</feature>
<keyword evidence="1" id="KW-0812">Transmembrane</keyword>
<dbReference type="EMBL" id="KK105541">
    <property type="protein sequence ID" value="KIY92527.1"/>
    <property type="molecule type" value="Genomic_DNA"/>
</dbReference>
<protein>
    <submittedName>
        <fullName evidence="2">Uncharacterized protein</fullName>
    </submittedName>
</protein>
<dbReference type="KEGG" id="mng:MNEG_15435"/>
<feature type="transmembrane region" description="Helical" evidence="1">
    <location>
        <begin position="21"/>
        <end position="40"/>
    </location>
</feature>
<evidence type="ECO:0000256" key="1">
    <source>
        <dbReference type="SAM" id="Phobius"/>
    </source>
</evidence>
<dbReference type="RefSeq" id="XP_013891547.1">
    <property type="nucleotide sequence ID" value="XM_014036093.1"/>
</dbReference>
<evidence type="ECO:0000313" key="3">
    <source>
        <dbReference type="Proteomes" id="UP000054498"/>
    </source>
</evidence>
<dbReference type="AlphaFoldDB" id="A0A0D2IX30"/>
<keyword evidence="1" id="KW-1133">Transmembrane helix</keyword>
<keyword evidence="1" id="KW-0472">Membrane</keyword>
<accession>A0A0D2IX30</accession>
<dbReference type="Proteomes" id="UP000054498">
    <property type="component" value="Unassembled WGS sequence"/>
</dbReference>
<organism evidence="2 3">
    <name type="scientific">Monoraphidium neglectum</name>
    <dbReference type="NCBI Taxonomy" id="145388"/>
    <lineage>
        <taxon>Eukaryota</taxon>
        <taxon>Viridiplantae</taxon>
        <taxon>Chlorophyta</taxon>
        <taxon>core chlorophytes</taxon>
        <taxon>Chlorophyceae</taxon>
        <taxon>CS clade</taxon>
        <taxon>Sphaeropleales</taxon>
        <taxon>Selenastraceae</taxon>
        <taxon>Monoraphidium</taxon>
    </lineage>
</organism>
<name>A0A0D2IX30_9CHLO</name>
<reference evidence="2 3" key="1">
    <citation type="journal article" date="2013" name="BMC Genomics">
        <title>Reconstruction of the lipid metabolism for the microalga Monoraphidium neglectum from its genome sequence reveals characteristics suitable for biofuel production.</title>
        <authorList>
            <person name="Bogen C."/>
            <person name="Al-Dilaimi A."/>
            <person name="Albersmeier A."/>
            <person name="Wichmann J."/>
            <person name="Grundmann M."/>
            <person name="Rupp O."/>
            <person name="Lauersen K.J."/>
            <person name="Blifernez-Klassen O."/>
            <person name="Kalinowski J."/>
            <person name="Goesmann A."/>
            <person name="Mussgnug J.H."/>
            <person name="Kruse O."/>
        </authorList>
    </citation>
    <scope>NUCLEOTIDE SEQUENCE [LARGE SCALE GENOMIC DNA]</scope>
    <source>
        <strain evidence="2 3">SAG 48.87</strain>
    </source>
</reference>
<keyword evidence="3" id="KW-1185">Reference proteome</keyword>
<evidence type="ECO:0000313" key="2">
    <source>
        <dbReference type="EMBL" id="KIY92527.1"/>
    </source>
</evidence>
<proteinExistence type="predicted"/>
<sequence>MAKQKQNANFVGSAVAVATRYLYVALGAYLGLLSGAFWAAAGAPYAMFNGVSHGFAAVYDAMWAYLGEGQRLTKARLHGGGAGVPVSHKVKPAAAAAAPAPGTTGAAKKRLQ</sequence>
<gene>
    <name evidence="2" type="ORF">MNEG_15435</name>
</gene>
<dbReference type="GeneID" id="25733096"/>